<gene>
    <name evidence="1" type="ORF">K504DRAFT_537052</name>
</gene>
<evidence type="ECO:0000313" key="1">
    <source>
        <dbReference type="EMBL" id="KAF2705460.1"/>
    </source>
</evidence>
<protein>
    <submittedName>
        <fullName evidence="1">Uncharacterized protein</fullName>
    </submittedName>
</protein>
<name>A0A6G1JYA0_9PLEO</name>
<organism evidence="1 2">
    <name type="scientific">Pleomassaria siparia CBS 279.74</name>
    <dbReference type="NCBI Taxonomy" id="1314801"/>
    <lineage>
        <taxon>Eukaryota</taxon>
        <taxon>Fungi</taxon>
        <taxon>Dikarya</taxon>
        <taxon>Ascomycota</taxon>
        <taxon>Pezizomycotina</taxon>
        <taxon>Dothideomycetes</taxon>
        <taxon>Pleosporomycetidae</taxon>
        <taxon>Pleosporales</taxon>
        <taxon>Pleomassariaceae</taxon>
        <taxon>Pleomassaria</taxon>
    </lineage>
</organism>
<proteinExistence type="predicted"/>
<dbReference type="AlphaFoldDB" id="A0A6G1JYA0"/>
<reference evidence="1" key="1">
    <citation type="journal article" date="2020" name="Stud. Mycol.">
        <title>101 Dothideomycetes genomes: a test case for predicting lifestyles and emergence of pathogens.</title>
        <authorList>
            <person name="Haridas S."/>
            <person name="Albert R."/>
            <person name="Binder M."/>
            <person name="Bloem J."/>
            <person name="Labutti K."/>
            <person name="Salamov A."/>
            <person name="Andreopoulos B."/>
            <person name="Baker S."/>
            <person name="Barry K."/>
            <person name="Bills G."/>
            <person name="Bluhm B."/>
            <person name="Cannon C."/>
            <person name="Castanera R."/>
            <person name="Culley D."/>
            <person name="Daum C."/>
            <person name="Ezra D."/>
            <person name="Gonzalez J."/>
            <person name="Henrissat B."/>
            <person name="Kuo A."/>
            <person name="Liang C."/>
            <person name="Lipzen A."/>
            <person name="Lutzoni F."/>
            <person name="Magnuson J."/>
            <person name="Mondo S."/>
            <person name="Nolan M."/>
            <person name="Ohm R."/>
            <person name="Pangilinan J."/>
            <person name="Park H.-J."/>
            <person name="Ramirez L."/>
            <person name="Alfaro M."/>
            <person name="Sun H."/>
            <person name="Tritt A."/>
            <person name="Yoshinaga Y."/>
            <person name="Zwiers L.-H."/>
            <person name="Turgeon B."/>
            <person name="Goodwin S."/>
            <person name="Spatafora J."/>
            <person name="Crous P."/>
            <person name="Grigoriev I."/>
        </authorList>
    </citation>
    <scope>NUCLEOTIDE SEQUENCE</scope>
    <source>
        <strain evidence="1">CBS 279.74</strain>
    </source>
</reference>
<accession>A0A6G1JYA0</accession>
<evidence type="ECO:0000313" key="2">
    <source>
        <dbReference type="Proteomes" id="UP000799428"/>
    </source>
</evidence>
<keyword evidence="2" id="KW-1185">Reference proteome</keyword>
<dbReference type="Proteomes" id="UP000799428">
    <property type="component" value="Unassembled WGS sequence"/>
</dbReference>
<sequence>MPSMECVVGMLAGCAWSKRILLLGFPSWVEIAKRQSMEVGGKRVPIDSETAKTFEQGRRTCKSIKVHDGFEIWGEADPPMVRTTVGFPRVYF</sequence>
<dbReference type="EMBL" id="MU005778">
    <property type="protein sequence ID" value="KAF2705460.1"/>
    <property type="molecule type" value="Genomic_DNA"/>
</dbReference>